<evidence type="ECO:0000313" key="6">
    <source>
        <dbReference type="Proteomes" id="UP000041254"/>
    </source>
</evidence>
<dbReference type="InParanoid" id="A0A0G4GTU2"/>
<evidence type="ECO:0000256" key="1">
    <source>
        <dbReference type="ARBA" id="ARBA00008482"/>
    </source>
</evidence>
<evidence type="ECO:0000259" key="4">
    <source>
        <dbReference type="PROSITE" id="PS50250"/>
    </source>
</evidence>
<dbReference type="VEuPathDB" id="CryptoDB:Vbra_10335"/>
<dbReference type="Proteomes" id="UP000041254">
    <property type="component" value="Unassembled WGS sequence"/>
</dbReference>
<dbReference type="GO" id="GO:0008180">
    <property type="term" value="C:COP9 signalosome"/>
    <property type="evidence" value="ECO:0007669"/>
    <property type="project" value="UniProtKB-KW"/>
</dbReference>
<comment type="similarity">
    <text evidence="1">Belongs to the CSN7/EIF3M family. CSN7 subfamily.</text>
</comment>
<proteinExistence type="inferred from homology"/>
<dbReference type="PANTHER" id="PTHR15350:SF5">
    <property type="entry name" value="COP9 SIGNALOSOME COMPLEX SUBUNIT 7"/>
    <property type="match status" value="1"/>
</dbReference>
<accession>A0A0G4GTU2</accession>
<dbReference type="SMART" id="SM00088">
    <property type="entry name" value="PINT"/>
    <property type="match status" value="1"/>
</dbReference>
<dbReference type="Pfam" id="PF22061">
    <property type="entry name" value="CSN7_HB_subdom"/>
    <property type="match status" value="1"/>
</dbReference>
<evidence type="ECO:0000256" key="2">
    <source>
        <dbReference type="ARBA" id="ARBA00022790"/>
    </source>
</evidence>
<gene>
    <name evidence="5" type="ORF">Vbra_10335</name>
</gene>
<dbReference type="InterPro" id="IPR045237">
    <property type="entry name" value="COPS7/eIF3m"/>
</dbReference>
<feature type="compositionally biased region" description="Gly residues" evidence="3">
    <location>
        <begin position="275"/>
        <end position="288"/>
    </location>
</feature>
<dbReference type="OrthoDB" id="312173at2759"/>
<feature type="region of interest" description="Disordered" evidence="3">
    <location>
        <begin position="251"/>
        <end position="288"/>
    </location>
</feature>
<dbReference type="Pfam" id="PF01399">
    <property type="entry name" value="PCI"/>
    <property type="match status" value="1"/>
</dbReference>
<feature type="domain" description="PCI" evidence="4">
    <location>
        <begin position="1"/>
        <end position="162"/>
    </location>
</feature>
<evidence type="ECO:0000256" key="3">
    <source>
        <dbReference type="SAM" id="MobiDB-lite"/>
    </source>
</evidence>
<keyword evidence="2" id="KW-0736">Signalosome</keyword>
<dbReference type="InterPro" id="IPR000717">
    <property type="entry name" value="PCI_dom"/>
</dbReference>
<name>A0A0G4GTU2_VITBC</name>
<dbReference type="EMBL" id="CDMY01000804">
    <property type="protein sequence ID" value="CEM34150.1"/>
    <property type="molecule type" value="Genomic_DNA"/>
</dbReference>
<reference evidence="5 6" key="1">
    <citation type="submission" date="2014-11" db="EMBL/GenBank/DDBJ databases">
        <authorList>
            <person name="Zhu J."/>
            <person name="Qi W."/>
            <person name="Song R."/>
        </authorList>
    </citation>
    <scope>NUCLEOTIDE SEQUENCE [LARGE SCALE GENOMIC DNA]</scope>
</reference>
<dbReference type="PANTHER" id="PTHR15350">
    <property type="entry name" value="COP9 SIGNALOSOME COMPLEX SUBUNIT 7/DENDRITIC CELL PROTEIN GA17"/>
    <property type="match status" value="1"/>
</dbReference>
<sequence>MDSLDTSAVEQFILLGKTVKGKALEALITQVLEHPGVFTFGELLELPSIKEYEKSSPEAHKQVALLKLFAYGTLEEYKARRELFPAADLSPAMYRKLRMLTVTSMASNSTLLTFDALATALDLEPGNTRQLENIIIETIYAELVEGKMDQEKQCFAVSGVASRDVRLPQDLDDMIDILGKWGKATEQVLKSLNDRLTDDSKERQKFLAEEKNVKDEVEKVKTKLKGETDSDMVLGGLGGMGLGGLGRVDDLLVGGPEDDSKRQRGAGQLDRGGRKGGIFGFLQGGQRG</sequence>
<organism evidence="5 6">
    <name type="scientific">Vitrella brassicaformis (strain CCMP3155)</name>
    <dbReference type="NCBI Taxonomy" id="1169540"/>
    <lineage>
        <taxon>Eukaryota</taxon>
        <taxon>Sar</taxon>
        <taxon>Alveolata</taxon>
        <taxon>Colpodellida</taxon>
        <taxon>Vitrellaceae</taxon>
        <taxon>Vitrella</taxon>
    </lineage>
</organism>
<dbReference type="OMA" id="GTYKQFR"/>
<protein>
    <recommendedName>
        <fullName evidence="4">PCI domain-containing protein</fullName>
    </recommendedName>
</protein>
<keyword evidence="6" id="KW-1185">Reference proteome</keyword>
<evidence type="ECO:0000313" key="5">
    <source>
        <dbReference type="EMBL" id="CEM34150.1"/>
    </source>
</evidence>
<dbReference type="STRING" id="1169540.A0A0G4GTU2"/>
<dbReference type="AlphaFoldDB" id="A0A0G4GTU2"/>
<dbReference type="PROSITE" id="PS50250">
    <property type="entry name" value="PCI"/>
    <property type="match status" value="1"/>
</dbReference>